<evidence type="ECO:0000313" key="1">
    <source>
        <dbReference type="EMBL" id="RIB09058.1"/>
    </source>
</evidence>
<sequence length="195" mass="22763">MSNWALANERATKMACIRWHIVNVTNSNETSNETCLEEIISNVEFDDMENSYNKLEQFEEENIMQTIANIDISILMIKLLITSNNRIFHSSYNNDNFGELVISEKLKILPSLLDSVIGNVFSYDRIYENNYKIINFNFIKPSLTFSHPPENSRLNMQKLTNLCSENNENFQKSLPDVILAFYPGQQKLRKFYELI</sequence>
<dbReference type="AlphaFoldDB" id="A0A397UIJ7"/>
<reference evidence="1 2" key="1">
    <citation type="submission" date="2018-06" db="EMBL/GenBank/DDBJ databases">
        <title>Comparative genomics reveals the genomic features of Rhizophagus irregularis, R. cerebriforme, R. diaphanum and Gigaspora rosea, and their symbiotic lifestyle signature.</title>
        <authorList>
            <person name="Morin E."/>
            <person name="San Clemente H."/>
            <person name="Chen E.C.H."/>
            <person name="De La Providencia I."/>
            <person name="Hainaut M."/>
            <person name="Kuo A."/>
            <person name="Kohler A."/>
            <person name="Murat C."/>
            <person name="Tang N."/>
            <person name="Roy S."/>
            <person name="Loubradou J."/>
            <person name="Henrissat B."/>
            <person name="Grigoriev I.V."/>
            <person name="Corradi N."/>
            <person name="Roux C."/>
            <person name="Martin F.M."/>
        </authorList>
    </citation>
    <scope>NUCLEOTIDE SEQUENCE [LARGE SCALE GENOMIC DNA]</scope>
    <source>
        <strain evidence="1 2">DAOM 194757</strain>
    </source>
</reference>
<accession>A0A397UIJ7</accession>
<protein>
    <submittedName>
        <fullName evidence="1">Uncharacterized protein</fullName>
    </submittedName>
</protein>
<gene>
    <name evidence="1" type="ORF">C2G38_2209898</name>
</gene>
<proteinExistence type="predicted"/>
<name>A0A397UIJ7_9GLOM</name>
<organism evidence="1 2">
    <name type="scientific">Gigaspora rosea</name>
    <dbReference type="NCBI Taxonomy" id="44941"/>
    <lineage>
        <taxon>Eukaryota</taxon>
        <taxon>Fungi</taxon>
        <taxon>Fungi incertae sedis</taxon>
        <taxon>Mucoromycota</taxon>
        <taxon>Glomeromycotina</taxon>
        <taxon>Glomeromycetes</taxon>
        <taxon>Diversisporales</taxon>
        <taxon>Gigasporaceae</taxon>
        <taxon>Gigaspora</taxon>
    </lineage>
</organism>
<keyword evidence="2" id="KW-1185">Reference proteome</keyword>
<dbReference type="EMBL" id="QKWP01001421">
    <property type="protein sequence ID" value="RIB09058.1"/>
    <property type="molecule type" value="Genomic_DNA"/>
</dbReference>
<comment type="caution">
    <text evidence="1">The sequence shown here is derived from an EMBL/GenBank/DDBJ whole genome shotgun (WGS) entry which is preliminary data.</text>
</comment>
<evidence type="ECO:0000313" key="2">
    <source>
        <dbReference type="Proteomes" id="UP000266673"/>
    </source>
</evidence>
<dbReference type="Proteomes" id="UP000266673">
    <property type="component" value="Unassembled WGS sequence"/>
</dbReference>